<accession>A0A552UWA0</accession>
<dbReference type="Proteomes" id="UP000320643">
    <property type="component" value="Unassembled WGS sequence"/>
</dbReference>
<sequence length="205" mass="23324">MNKLLLFLLLLPLSLYAKMYNGTITFNDGSLKSGLITLPKYRTSKLKFKQNPNAEIERYAIEDVREFTILDDDNETVKFIALKAAGMGREKASEDKAWLQIVKRGKISLLSYYYIVPATGGAVDVAATPCYAFYIQKPGDDFCTYIYVTTFGHHINDRDFKDFKITLSQLFKDACPNLTENLTKEDFKAKGLEVVVELYEQHCGQ</sequence>
<protein>
    <submittedName>
        <fullName evidence="1">Uncharacterized protein</fullName>
    </submittedName>
</protein>
<reference evidence="1 2" key="1">
    <citation type="submission" date="2019-07" db="EMBL/GenBank/DDBJ databases">
        <title>Flavobacterium sp. nov., isolated from glacier ice.</title>
        <authorList>
            <person name="Liu Q."/>
            <person name="Xin Y.-H."/>
        </authorList>
    </citation>
    <scope>NUCLEOTIDE SEQUENCE [LARGE SCALE GENOMIC DNA]</scope>
    <source>
        <strain evidence="1 2">ZT4R6</strain>
    </source>
</reference>
<evidence type="ECO:0000313" key="1">
    <source>
        <dbReference type="EMBL" id="TRW22521.1"/>
    </source>
</evidence>
<comment type="caution">
    <text evidence="1">The sequence shown here is derived from an EMBL/GenBank/DDBJ whole genome shotgun (WGS) entry which is preliminary data.</text>
</comment>
<dbReference type="RefSeq" id="WP_143374564.1">
    <property type="nucleotide sequence ID" value="NZ_VJVZ01000012.1"/>
</dbReference>
<organism evidence="1 2">
    <name type="scientific">Flavobacterium zepuense</name>
    <dbReference type="NCBI Taxonomy" id="2593302"/>
    <lineage>
        <taxon>Bacteria</taxon>
        <taxon>Pseudomonadati</taxon>
        <taxon>Bacteroidota</taxon>
        <taxon>Flavobacteriia</taxon>
        <taxon>Flavobacteriales</taxon>
        <taxon>Flavobacteriaceae</taxon>
        <taxon>Flavobacterium</taxon>
    </lineage>
</organism>
<proteinExistence type="predicted"/>
<dbReference type="OrthoDB" id="1348072at2"/>
<evidence type="ECO:0000313" key="2">
    <source>
        <dbReference type="Proteomes" id="UP000320643"/>
    </source>
</evidence>
<name>A0A552UWA0_9FLAO</name>
<gene>
    <name evidence="1" type="ORF">FMM05_16710</name>
</gene>
<dbReference type="EMBL" id="VJVZ01000012">
    <property type="protein sequence ID" value="TRW22521.1"/>
    <property type="molecule type" value="Genomic_DNA"/>
</dbReference>
<dbReference type="AlphaFoldDB" id="A0A552UWA0"/>
<keyword evidence="2" id="KW-1185">Reference proteome</keyword>